<accession>A0A3P7LW92</accession>
<evidence type="ECO:0000256" key="1">
    <source>
        <dbReference type="SAM" id="MobiDB-lite"/>
    </source>
</evidence>
<protein>
    <submittedName>
        <fullName evidence="2">Uncharacterized protein</fullName>
    </submittedName>
</protein>
<evidence type="ECO:0000313" key="3">
    <source>
        <dbReference type="Proteomes" id="UP000281553"/>
    </source>
</evidence>
<sequence length="72" mass="8098">MIGRILSMRTTSMLSINEKSDVKHVHLEEDPSKLPTKVDPVSPDSDRPPSCLRYYLDRHLKAVAPPITTEIA</sequence>
<feature type="region of interest" description="Disordered" evidence="1">
    <location>
        <begin position="25"/>
        <end position="47"/>
    </location>
</feature>
<evidence type="ECO:0000313" key="2">
    <source>
        <dbReference type="EMBL" id="VDN15877.1"/>
    </source>
</evidence>
<dbReference type="AlphaFoldDB" id="A0A3P7LW92"/>
<dbReference type="Proteomes" id="UP000281553">
    <property type="component" value="Unassembled WGS sequence"/>
</dbReference>
<organism evidence="2 3">
    <name type="scientific">Dibothriocephalus latus</name>
    <name type="common">Fish tapeworm</name>
    <name type="synonym">Diphyllobothrium latum</name>
    <dbReference type="NCBI Taxonomy" id="60516"/>
    <lineage>
        <taxon>Eukaryota</taxon>
        <taxon>Metazoa</taxon>
        <taxon>Spiralia</taxon>
        <taxon>Lophotrochozoa</taxon>
        <taxon>Platyhelminthes</taxon>
        <taxon>Cestoda</taxon>
        <taxon>Eucestoda</taxon>
        <taxon>Diphyllobothriidea</taxon>
        <taxon>Diphyllobothriidae</taxon>
        <taxon>Dibothriocephalus</taxon>
    </lineage>
</organism>
<keyword evidence="3" id="KW-1185">Reference proteome</keyword>
<gene>
    <name evidence="2" type="ORF">DILT_LOCUS11708</name>
</gene>
<reference evidence="2 3" key="1">
    <citation type="submission" date="2018-11" db="EMBL/GenBank/DDBJ databases">
        <authorList>
            <consortium name="Pathogen Informatics"/>
        </authorList>
    </citation>
    <scope>NUCLEOTIDE SEQUENCE [LARGE SCALE GENOMIC DNA]</scope>
</reference>
<dbReference type="EMBL" id="UYRU01063936">
    <property type="protein sequence ID" value="VDN15877.1"/>
    <property type="molecule type" value="Genomic_DNA"/>
</dbReference>
<name>A0A3P7LW92_DIBLA</name>
<proteinExistence type="predicted"/>
<dbReference type="OrthoDB" id="424249at2759"/>